<dbReference type="AlphaFoldDB" id="E1ZB19"/>
<dbReference type="KEGG" id="cvr:CHLNCDRAFT_57366"/>
<dbReference type="GeneID" id="17356514"/>
<evidence type="ECO:0000313" key="2">
    <source>
        <dbReference type="EMBL" id="EFN56948.1"/>
    </source>
</evidence>
<dbReference type="Proteomes" id="UP000008141">
    <property type="component" value="Unassembled WGS sequence"/>
</dbReference>
<sequence>HVFLTIWDQLEPLQLHPQCRSAPNAAAGGLPGAASCPPLRGRGQEARSAVQEVQRVPEKPLRGAVSGAEQPLRGQVCARHPGKSAARHPPGAASAQGGGPLRPSVCQATEGLLPCLQAEGQEGLTWNLPVCIQDALQVQERHPQVLPHHQPCHREPAR</sequence>
<name>E1ZB19_CHLVA</name>
<feature type="region of interest" description="Disordered" evidence="1">
    <location>
        <begin position="78"/>
        <end position="102"/>
    </location>
</feature>
<proteinExistence type="predicted"/>
<organism evidence="3">
    <name type="scientific">Chlorella variabilis</name>
    <name type="common">Green alga</name>
    <dbReference type="NCBI Taxonomy" id="554065"/>
    <lineage>
        <taxon>Eukaryota</taxon>
        <taxon>Viridiplantae</taxon>
        <taxon>Chlorophyta</taxon>
        <taxon>core chlorophytes</taxon>
        <taxon>Trebouxiophyceae</taxon>
        <taxon>Chlorellales</taxon>
        <taxon>Chlorellaceae</taxon>
        <taxon>Chlorella clade</taxon>
        <taxon>Chlorella</taxon>
    </lineage>
</organism>
<reference evidence="2 3" key="1">
    <citation type="journal article" date="2010" name="Plant Cell">
        <title>The Chlorella variabilis NC64A genome reveals adaptation to photosymbiosis, coevolution with viruses, and cryptic sex.</title>
        <authorList>
            <person name="Blanc G."/>
            <person name="Duncan G."/>
            <person name="Agarkova I."/>
            <person name="Borodovsky M."/>
            <person name="Gurnon J."/>
            <person name="Kuo A."/>
            <person name="Lindquist E."/>
            <person name="Lucas S."/>
            <person name="Pangilinan J."/>
            <person name="Polle J."/>
            <person name="Salamov A."/>
            <person name="Terry A."/>
            <person name="Yamada T."/>
            <person name="Dunigan D.D."/>
            <person name="Grigoriev I.V."/>
            <person name="Claverie J.M."/>
            <person name="Van Etten J.L."/>
        </authorList>
    </citation>
    <scope>NUCLEOTIDE SEQUENCE [LARGE SCALE GENOMIC DNA]</scope>
    <source>
        <strain evidence="2 3">NC64A</strain>
    </source>
</reference>
<evidence type="ECO:0000313" key="3">
    <source>
        <dbReference type="Proteomes" id="UP000008141"/>
    </source>
</evidence>
<dbReference type="EMBL" id="GL433840">
    <property type="protein sequence ID" value="EFN56948.1"/>
    <property type="molecule type" value="Genomic_DNA"/>
</dbReference>
<protein>
    <submittedName>
        <fullName evidence="2">Expressed protein</fullName>
    </submittedName>
</protein>
<gene>
    <name evidence="2" type="ORF">CHLNCDRAFT_57366</name>
</gene>
<evidence type="ECO:0000256" key="1">
    <source>
        <dbReference type="SAM" id="MobiDB-lite"/>
    </source>
</evidence>
<feature type="non-terminal residue" evidence="2">
    <location>
        <position position="1"/>
    </location>
</feature>
<keyword evidence="3" id="KW-1185">Reference proteome</keyword>
<dbReference type="InParanoid" id="E1ZB19"/>
<feature type="region of interest" description="Disordered" evidence="1">
    <location>
        <begin position="54"/>
        <end position="73"/>
    </location>
</feature>
<dbReference type="RefSeq" id="XP_005849050.1">
    <property type="nucleotide sequence ID" value="XM_005848988.1"/>
</dbReference>
<accession>E1ZB19</accession>